<organism evidence="14 15">
    <name type="scientific">Chelatococcus caeni</name>
    <dbReference type="NCBI Taxonomy" id="1348468"/>
    <lineage>
        <taxon>Bacteria</taxon>
        <taxon>Pseudomonadati</taxon>
        <taxon>Pseudomonadota</taxon>
        <taxon>Alphaproteobacteria</taxon>
        <taxon>Hyphomicrobiales</taxon>
        <taxon>Chelatococcaceae</taxon>
        <taxon>Chelatococcus</taxon>
    </lineage>
</organism>
<dbReference type="PRINTS" id="PR00344">
    <property type="entry name" value="BCTRLSENSOR"/>
</dbReference>
<dbReference type="InterPro" id="IPR003594">
    <property type="entry name" value="HATPase_dom"/>
</dbReference>
<feature type="transmembrane region" description="Helical" evidence="11">
    <location>
        <begin position="159"/>
        <end position="179"/>
    </location>
</feature>
<dbReference type="InterPro" id="IPR036890">
    <property type="entry name" value="HATPase_C_sf"/>
</dbReference>
<dbReference type="Gene3D" id="1.10.287.130">
    <property type="match status" value="1"/>
</dbReference>
<evidence type="ECO:0000259" key="13">
    <source>
        <dbReference type="PROSITE" id="PS50110"/>
    </source>
</evidence>
<comment type="catalytic activity">
    <reaction evidence="1">
        <text>ATP + protein L-histidine = ADP + protein N-phospho-L-histidine.</text>
        <dbReference type="EC" id="2.7.13.3"/>
    </reaction>
</comment>
<sequence>MIALQKMFGPATEGPHRDSEAETERAQALVRVVLASVATLYILIGAVIGFLPDGSILPLMAYPAVFIVVSIALLLVITRRPGTFPARRLLAMVHDYAAITFTLIIGGEYVSPVYAILLWVTVGNGMRYGSGYLAIATGFALASLAIVAYSGAYWSEHPYFVATLVLTTIIVPAYAHLLLRNTRRAHDTAIAANLTKSRFFAQASHDLRQPVHAISLFTACLRDSGLTPDQGRMVDNIDRALQSVSRLFRSLLDISTLDSGKVRPRAEAVPLGELLRDVAERNREAARQAGVTLRIVPTRLHVRIDPDLLATMVQNIVSNAVKYAPGAPVLIGCRRRGGSLTLEVHDRGRGIPADHLPRVFDEFYRVPEPGRDVEGVGLGLSIVRRIGGIMGLDASIVSRSGRGTVVRIAGLRIVPAEERTVVQHPAGPVTPLSGMRILLIEDDRDVLLATTALLERWGCSVQAETAMPEGVGACDLVITDFDLNGPLTGAACIARVAAMLGRPVPAVIMTGHDEGRVRQELGDDAITVVAKPVHPSTLRAVLVAQKLRMEAREEERDPALFLQGEGV</sequence>
<dbReference type="EMBL" id="JACIEN010000001">
    <property type="protein sequence ID" value="MBB4015145.1"/>
    <property type="molecule type" value="Genomic_DNA"/>
</dbReference>
<dbReference type="SUPFAM" id="SSF52172">
    <property type="entry name" value="CheY-like"/>
    <property type="match status" value="1"/>
</dbReference>
<name>A0A840BPA3_9HYPH</name>
<keyword evidence="4" id="KW-0808">Transferase</keyword>
<dbReference type="SUPFAM" id="SSF55874">
    <property type="entry name" value="ATPase domain of HSP90 chaperone/DNA topoisomerase II/histidine kinase"/>
    <property type="match status" value="1"/>
</dbReference>
<dbReference type="Gene3D" id="3.40.50.2300">
    <property type="match status" value="1"/>
</dbReference>
<evidence type="ECO:0000256" key="11">
    <source>
        <dbReference type="SAM" id="Phobius"/>
    </source>
</evidence>
<dbReference type="Gene3D" id="3.30.565.10">
    <property type="entry name" value="Histidine kinase-like ATPase, C-terminal domain"/>
    <property type="match status" value="1"/>
</dbReference>
<evidence type="ECO:0000256" key="1">
    <source>
        <dbReference type="ARBA" id="ARBA00000085"/>
    </source>
</evidence>
<evidence type="ECO:0000256" key="6">
    <source>
        <dbReference type="ARBA" id="ARBA00022777"/>
    </source>
</evidence>
<dbReference type="SUPFAM" id="SSF47384">
    <property type="entry name" value="Homodimeric domain of signal transducing histidine kinase"/>
    <property type="match status" value="1"/>
</dbReference>
<dbReference type="SMART" id="SM00387">
    <property type="entry name" value="HATPase_c"/>
    <property type="match status" value="1"/>
</dbReference>
<feature type="domain" description="Histidine kinase" evidence="12">
    <location>
        <begin position="202"/>
        <end position="408"/>
    </location>
</feature>
<evidence type="ECO:0000256" key="8">
    <source>
        <dbReference type="ARBA" id="ARBA00023012"/>
    </source>
</evidence>
<dbReference type="AlphaFoldDB" id="A0A840BPA3"/>
<dbReference type="CDD" id="cd00156">
    <property type="entry name" value="REC"/>
    <property type="match status" value="1"/>
</dbReference>
<evidence type="ECO:0000256" key="7">
    <source>
        <dbReference type="ARBA" id="ARBA00022840"/>
    </source>
</evidence>
<evidence type="ECO:0000256" key="3">
    <source>
        <dbReference type="ARBA" id="ARBA00022553"/>
    </source>
</evidence>
<dbReference type="PANTHER" id="PTHR42878:SF7">
    <property type="entry name" value="SENSOR HISTIDINE KINASE GLRK"/>
    <property type="match status" value="1"/>
</dbReference>
<keyword evidence="11" id="KW-0812">Transmembrane</keyword>
<dbReference type="Pfam" id="PF00072">
    <property type="entry name" value="Response_reg"/>
    <property type="match status" value="1"/>
</dbReference>
<keyword evidence="11" id="KW-0472">Membrane</keyword>
<feature type="region of interest" description="Disordered" evidence="10">
    <location>
        <begin position="1"/>
        <end position="20"/>
    </location>
</feature>
<dbReference type="InterPro" id="IPR050351">
    <property type="entry name" value="BphY/WalK/GraS-like"/>
</dbReference>
<keyword evidence="15" id="KW-1185">Reference proteome</keyword>
<feature type="transmembrane region" description="Helical" evidence="11">
    <location>
        <begin position="28"/>
        <end position="52"/>
    </location>
</feature>
<dbReference type="InterPro" id="IPR001789">
    <property type="entry name" value="Sig_transdc_resp-reg_receiver"/>
</dbReference>
<dbReference type="InterPro" id="IPR011006">
    <property type="entry name" value="CheY-like_superfamily"/>
</dbReference>
<comment type="caution">
    <text evidence="14">The sequence shown here is derived from an EMBL/GenBank/DDBJ whole genome shotgun (WGS) entry which is preliminary data.</text>
</comment>
<dbReference type="Pfam" id="PF02518">
    <property type="entry name" value="HATPase_c"/>
    <property type="match status" value="1"/>
</dbReference>
<evidence type="ECO:0000256" key="2">
    <source>
        <dbReference type="ARBA" id="ARBA00012438"/>
    </source>
</evidence>
<dbReference type="SMART" id="SM00388">
    <property type="entry name" value="HisKA"/>
    <property type="match status" value="1"/>
</dbReference>
<evidence type="ECO:0000259" key="12">
    <source>
        <dbReference type="PROSITE" id="PS50109"/>
    </source>
</evidence>
<keyword evidence="3 9" id="KW-0597">Phosphoprotein</keyword>
<feature type="transmembrane region" description="Helical" evidence="11">
    <location>
        <begin position="97"/>
        <end position="120"/>
    </location>
</feature>
<dbReference type="CDD" id="cd00082">
    <property type="entry name" value="HisKA"/>
    <property type="match status" value="1"/>
</dbReference>
<keyword evidence="8" id="KW-0902">Two-component regulatory system</keyword>
<evidence type="ECO:0000256" key="5">
    <source>
        <dbReference type="ARBA" id="ARBA00022741"/>
    </source>
</evidence>
<dbReference type="CDD" id="cd00075">
    <property type="entry name" value="HATPase"/>
    <property type="match status" value="1"/>
</dbReference>
<dbReference type="GO" id="GO:0000156">
    <property type="term" value="F:phosphorelay response regulator activity"/>
    <property type="evidence" value="ECO:0007669"/>
    <property type="project" value="TreeGrafter"/>
</dbReference>
<feature type="domain" description="Response regulatory" evidence="13">
    <location>
        <begin position="436"/>
        <end position="546"/>
    </location>
</feature>
<protein>
    <recommendedName>
        <fullName evidence="2">histidine kinase</fullName>
        <ecNumber evidence="2">2.7.13.3</ecNumber>
    </recommendedName>
</protein>
<evidence type="ECO:0000256" key="4">
    <source>
        <dbReference type="ARBA" id="ARBA00022679"/>
    </source>
</evidence>
<evidence type="ECO:0000256" key="10">
    <source>
        <dbReference type="SAM" id="MobiDB-lite"/>
    </source>
</evidence>
<accession>A0A840BPA3</accession>
<dbReference type="EC" id="2.7.13.3" evidence="2"/>
<dbReference type="PROSITE" id="PS50110">
    <property type="entry name" value="RESPONSE_REGULATORY"/>
    <property type="match status" value="1"/>
</dbReference>
<feature type="modified residue" description="4-aspartylphosphate" evidence="9">
    <location>
        <position position="480"/>
    </location>
</feature>
<dbReference type="InterPro" id="IPR036097">
    <property type="entry name" value="HisK_dim/P_sf"/>
</dbReference>
<feature type="transmembrane region" description="Helical" evidence="11">
    <location>
        <begin position="59"/>
        <end position="77"/>
    </location>
</feature>
<dbReference type="PANTHER" id="PTHR42878">
    <property type="entry name" value="TWO-COMPONENT HISTIDINE KINASE"/>
    <property type="match status" value="1"/>
</dbReference>
<gene>
    <name evidence="14" type="ORF">GGR16_000151</name>
</gene>
<dbReference type="GO" id="GO:0005524">
    <property type="term" value="F:ATP binding"/>
    <property type="evidence" value="ECO:0007669"/>
    <property type="project" value="UniProtKB-KW"/>
</dbReference>
<dbReference type="Pfam" id="PF00512">
    <property type="entry name" value="HisKA"/>
    <property type="match status" value="1"/>
</dbReference>
<keyword evidence="7" id="KW-0067">ATP-binding</keyword>
<evidence type="ECO:0000256" key="9">
    <source>
        <dbReference type="PROSITE-ProRule" id="PRU00169"/>
    </source>
</evidence>
<dbReference type="RefSeq" id="WP_019403971.1">
    <property type="nucleotide sequence ID" value="NZ_JACIEN010000001.1"/>
</dbReference>
<dbReference type="GO" id="GO:0000155">
    <property type="term" value="F:phosphorelay sensor kinase activity"/>
    <property type="evidence" value="ECO:0007669"/>
    <property type="project" value="InterPro"/>
</dbReference>
<evidence type="ECO:0000313" key="14">
    <source>
        <dbReference type="EMBL" id="MBB4015145.1"/>
    </source>
</evidence>
<keyword evidence="5" id="KW-0547">Nucleotide-binding</keyword>
<dbReference type="InterPro" id="IPR003661">
    <property type="entry name" value="HisK_dim/P_dom"/>
</dbReference>
<dbReference type="InterPro" id="IPR005467">
    <property type="entry name" value="His_kinase_dom"/>
</dbReference>
<keyword evidence="11" id="KW-1133">Transmembrane helix</keyword>
<dbReference type="GO" id="GO:0030295">
    <property type="term" value="F:protein kinase activator activity"/>
    <property type="evidence" value="ECO:0007669"/>
    <property type="project" value="TreeGrafter"/>
</dbReference>
<dbReference type="GO" id="GO:0007234">
    <property type="term" value="P:osmosensory signaling via phosphorelay pathway"/>
    <property type="evidence" value="ECO:0007669"/>
    <property type="project" value="TreeGrafter"/>
</dbReference>
<reference evidence="14 15" key="1">
    <citation type="submission" date="2020-08" db="EMBL/GenBank/DDBJ databases">
        <title>Genomic Encyclopedia of Type Strains, Phase IV (KMG-IV): sequencing the most valuable type-strain genomes for metagenomic binning, comparative biology and taxonomic classification.</title>
        <authorList>
            <person name="Goeker M."/>
        </authorList>
    </citation>
    <scope>NUCLEOTIDE SEQUENCE [LARGE SCALE GENOMIC DNA]</scope>
    <source>
        <strain evidence="14 15">DSM 103737</strain>
    </source>
</reference>
<proteinExistence type="predicted"/>
<dbReference type="Proteomes" id="UP000577362">
    <property type="component" value="Unassembled WGS sequence"/>
</dbReference>
<dbReference type="InterPro" id="IPR004358">
    <property type="entry name" value="Sig_transdc_His_kin-like_C"/>
</dbReference>
<dbReference type="PROSITE" id="PS50109">
    <property type="entry name" value="HIS_KIN"/>
    <property type="match status" value="1"/>
</dbReference>
<feature type="transmembrane region" description="Helical" evidence="11">
    <location>
        <begin position="132"/>
        <end position="153"/>
    </location>
</feature>
<dbReference type="SMART" id="SM00448">
    <property type="entry name" value="REC"/>
    <property type="match status" value="1"/>
</dbReference>
<keyword evidence="6 14" id="KW-0418">Kinase</keyword>
<evidence type="ECO:0000313" key="15">
    <source>
        <dbReference type="Proteomes" id="UP000577362"/>
    </source>
</evidence>